<dbReference type="HOGENOM" id="CLU_079569_1_3_4"/>
<evidence type="ECO:0000313" key="7">
    <source>
        <dbReference type="EMBL" id="AIJ48361.1"/>
    </source>
</evidence>
<feature type="transmembrane region" description="Helical" evidence="6">
    <location>
        <begin position="36"/>
        <end position="55"/>
    </location>
</feature>
<evidence type="ECO:0000256" key="2">
    <source>
        <dbReference type="ARBA" id="ARBA00022475"/>
    </source>
</evidence>
<dbReference type="Pfam" id="PF01810">
    <property type="entry name" value="LysE"/>
    <property type="match status" value="1"/>
</dbReference>
<feature type="transmembrane region" description="Helical" evidence="6">
    <location>
        <begin position="123"/>
        <end position="140"/>
    </location>
</feature>
<evidence type="ECO:0000256" key="4">
    <source>
        <dbReference type="ARBA" id="ARBA00022989"/>
    </source>
</evidence>
<feature type="transmembrane region" description="Helical" evidence="6">
    <location>
        <begin position="152"/>
        <end position="174"/>
    </location>
</feature>
<evidence type="ECO:0000313" key="8">
    <source>
        <dbReference type="Proteomes" id="UP000028782"/>
    </source>
</evidence>
<dbReference type="PANTHER" id="PTHR30086">
    <property type="entry name" value="ARGININE EXPORTER PROTEIN ARGO"/>
    <property type="match status" value="1"/>
</dbReference>
<dbReference type="GO" id="GO:0005886">
    <property type="term" value="C:plasma membrane"/>
    <property type="evidence" value="ECO:0007669"/>
    <property type="project" value="UniProtKB-SubCell"/>
</dbReference>
<dbReference type="InterPro" id="IPR001123">
    <property type="entry name" value="LeuE-type"/>
</dbReference>
<dbReference type="EMBL" id="CP006704">
    <property type="protein sequence ID" value="AIJ48361.1"/>
    <property type="molecule type" value="Genomic_DNA"/>
</dbReference>
<dbReference type="GO" id="GO:0033228">
    <property type="term" value="P:cysteine export across plasma membrane"/>
    <property type="evidence" value="ECO:0007669"/>
    <property type="project" value="TreeGrafter"/>
</dbReference>
<keyword evidence="2" id="KW-1003">Cell membrane</keyword>
<keyword evidence="3 6" id="KW-0812">Transmembrane</keyword>
<evidence type="ECO:0000256" key="5">
    <source>
        <dbReference type="ARBA" id="ARBA00023136"/>
    </source>
</evidence>
<evidence type="ECO:0000256" key="1">
    <source>
        <dbReference type="ARBA" id="ARBA00004651"/>
    </source>
</evidence>
<dbReference type="KEGG" id="ctes:O987_21345"/>
<gene>
    <name evidence="7" type="ORF">O987_21345</name>
</gene>
<reference evidence="7 8" key="1">
    <citation type="journal article" date="2014" name="Genome Announc.">
        <title>Complete Genome Sequence of Polychlorinated Biphenyl Degrader Comamonas testosteroni TK102 (NBRC 109938).</title>
        <authorList>
            <person name="Fukuda K."/>
            <person name="Hosoyama A."/>
            <person name="Tsuchikane K."/>
            <person name="Ohji S."/>
            <person name="Yamazoe A."/>
            <person name="Fujita N."/>
            <person name="Shintani M."/>
            <person name="Kimbara K."/>
        </authorList>
    </citation>
    <scope>NUCLEOTIDE SEQUENCE [LARGE SCALE GENOMIC DNA]</scope>
    <source>
        <strain evidence="7">TK102</strain>
    </source>
</reference>
<name>A0A076PUI9_COMTE</name>
<dbReference type="GO" id="GO:0015171">
    <property type="term" value="F:amino acid transmembrane transporter activity"/>
    <property type="evidence" value="ECO:0007669"/>
    <property type="project" value="TreeGrafter"/>
</dbReference>
<accession>A0A076PUI9</accession>
<dbReference type="AlphaFoldDB" id="A0A076PUI9"/>
<feature type="transmembrane region" description="Helical" evidence="6">
    <location>
        <begin position="186"/>
        <end position="203"/>
    </location>
</feature>
<evidence type="ECO:0000256" key="3">
    <source>
        <dbReference type="ARBA" id="ARBA00022692"/>
    </source>
</evidence>
<comment type="subcellular location">
    <subcellularLocation>
        <location evidence="1">Cell membrane</location>
        <topology evidence="1">Multi-pass membrane protein</topology>
    </subcellularLocation>
</comment>
<dbReference type="Proteomes" id="UP000028782">
    <property type="component" value="Chromosome"/>
</dbReference>
<proteinExistence type="predicted"/>
<dbReference type="PANTHER" id="PTHR30086:SF20">
    <property type="entry name" value="ARGININE EXPORTER PROTEIN ARGO-RELATED"/>
    <property type="match status" value="1"/>
</dbReference>
<sequence length="204" mass="22040">MSSSLLAMGIFTLVGAITPGPVNVLALRHGAARSRLACACYVLGASGSYAAVVWAMGQGAHWLMQALPHLSTAAEWLCAAYLLWLAWRLAHAPVETPVTEAQKHNDSARMLQLLLQGVAVQTLNPKAWLVALAGIGLFVLPQANRAMAQWQFCTMSLLACLIGVGCWALLGQWLSGWLHTPRRQRRFYRLLALLLVASVAAMLA</sequence>
<evidence type="ECO:0000256" key="6">
    <source>
        <dbReference type="SAM" id="Phobius"/>
    </source>
</evidence>
<organism evidence="7 8">
    <name type="scientific">Comamonas testosteroni TK102</name>
    <dbReference type="NCBI Taxonomy" id="1392005"/>
    <lineage>
        <taxon>Bacteria</taxon>
        <taxon>Pseudomonadati</taxon>
        <taxon>Pseudomonadota</taxon>
        <taxon>Betaproteobacteria</taxon>
        <taxon>Burkholderiales</taxon>
        <taxon>Comamonadaceae</taxon>
        <taxon>Comamonas</taxon>
    </lineage>
</organism>
<keyword evidence="4 6" id="KW-1133">Transmembrane helix</keyword>
<dbReference type="RefSeq" id="WP_003052553.1">
    <property type="nucleotide sequence ID" value="NZ_CP006704.1"/>
</dbReference>
<keyword evidence="5 6" id="KW-0472">Membrane</keyword>
<protein>
    <submittedName>
        <fullName evidence="7">Lysine transporter LysE</fullName>
    </submittedName>
</protein>